<feature type="transmembrane region" description="Helical" evidence="1">
    <location>
        <begin position="53"/>
        <end position="80"/>
    </location>
</feature>
<reference evidence="2" key="1">
    <citation type="journal article" date="2019" name="Sci. Rep.">
        <title>Draft genome of Tanacetum cinerariifolium, the natural source of mosquito coil.</title>
        <authorList>
            <person name="Yamashiro T."/>
            <person name="Shiraishi A."/>
            <person name="Satake H."/>
            <person name="Nakayama K."/>
        </authorList>
    </citation>
    <scope>NUCLEOTIDE SEQUENCE</scope>
</reference>
<dbReference type="AlphaFoldDB" id="A0A6L2JTQ1"/>
<feature type="transmembrane region" description="Helical" evidence="1">
    <location>
        <begin position="12"/>
        <end position="41"/>
    </location>
</feature>
<comment type="caution">
    <text evidence="2">The sequence shown here is derived from an EMBL/GenBank/DDBJ whole genome shotgun (WGS) entry which is preliminary data.</text>
</comment>
<gene>
    <name evidence="2" type="ORF">Tci_010952</name>
</gene>
<keyword evidence="1" id="KW-0812">Transmembrane</keyword>
<organism evidence="2">
    <name type="scientific">Tanacetum cinerariifolium</name>
    <name type="common">Dalmatian daisy</name>
    <name type="synonym">Chrysanthemum cinerariifolium</name>
    <dbReference type="NCBI Taxonomy" id="118510"/>
    <lineage>
        <taxon>Eukaryota</taxon>
        <taxon>Viridiplantae</taxon>
        <taxon>Streptophyta</taxon>
        <taxon>Embryophyta</taxon>
        <taxon>Tracheophyta</taxon>
        <taxon>Spermatophyta</taxon>
        <taxon>Magnoliopsida</taxon>
        <taxon>eudicotyledons</taxon>
        <taxon>Gunneridae</taxon>
        <taxon>Pentapetalae</taxon>
        <taxon>asterids</taxon>
        <taxon>campanulids</taxon>
        <taxon>Asterales</taxon>
        <taxon>Asteraceae</taxon>
        <taxon>Asteroideae</taxon>
        <taxon>Anthemideae</taxon>
        <taxon>Anthemidinae</taxon>
        <taxon>Tanacetum</taxon>
    </lineage>
</organism>
<protein>
    <submittedName>
        <fullName evidence="2">Uncharacterized protein</fullName>
    </submittedName>
</protein>
<keyword evidence="1" id="KW-1133">Transmembrane helix</keyword>
<evidence type="ECO:0000256" key="1">
    <source>
        <dbReference type="SAM" id="Phobius"/>
    </source>
</evidence>
<evidence type="ECO:0000313" key="2">
    <source>
        <dbReference type="EMBL" id="GEU38974.1"/>
    </source>
</evidence>
<keyword evidence="1" id="KW-0472">Membrane</keyword>
<dbReference type="EMBL" id="BKCJ010001117">
    <property type="protein sequence ID" value="GEU38974.1"/>
    <property type="molecule type" value="Genomic_DNA"/>
</dbReference>
<accession>A0A6L2JTQ1</accession>
<name>A0A6L2JTQ1_TANCI</name>
<proteinExistence type="predicted"/>
<sequence>MVLFVLPSILLVVVIVVTVVIVVVISVVVVVAIVGVVIVVIGSSVSSINKLSLVFVGSFSCYWSSTCLGVPISVVSIFYVSSLCFQSSSNAISYQLPDGSLSHNWCCEYSSDEDGGTGMGDSTGVSVSLGEVSLEGNKSWELNIGDSDNTGDGGKIAGRALTTWGGGMVSYACMTSIFESSCKGKKTSMSKRYLVKSFEESGEMLPDEA</sequence>